<keyword evidence="3 5" id="KW-1133">Transmembrane helix</keyword>
<dbReference type="Pfam" id="PF07869">
    <property type="entry name" value="DUF1656"/>
    <property type="match status" value="1"/>
</dbReference>
<reference evidence="6 7" key="1">
    <citation type="submission" date="2020-03" db="EMBL/GenBank/DDBJ databases">
        <authorList>
            <person name="Wang L."/>
            <person name="He N."/>
            <person name="Li Y."/>
            <person name="Fang Y."/>
            <person name="Zhang F."/>
        </authorList>
    </citation>
    <scope>NUCLEOTIDE SEQUENCE [LARGE SCALE GENOMIC DNA]</scope>
    <source>
        <strain evidence="7">hsmgli-8</strain>
    </source>
</reference>
<evidence type="ECO:0000256" key="3">
    <source>
        <dbReference type="ARBA" id="ARBA00022989"/>
    </source>
</evidence>
<evidence type="ECO:0000256" key="1">
    <source>
        <dbReference type="ARBA" id="ARBA00022475"/>
    </source>
</evidence>
<dbReference type="InterPro" id="IPR012451">
    <property type="entry name" value="DUF1656"/>
</dbReference>
<feature type="transmembrane region" description="Helical" evidence="5">
    <location>
        <begin position="9"/>
        <end position="29"/>
    </location>
</feature>
<organism evidence="6 7">
    <name type="scientific">Pseudomonas quercus</name>
    <dbReference type="NCBI Taxonomy" id="2722792"/>
    <lineage>
        <taxon>Bacteria</taxon>
        <taxon>Pseudomonadati</taxon>
        <taxon>Pseudomonadota</taxon>
        <taxon>Gammaproteobacteria</taxon>
        <taxon>Pseudomonadales</taxon>
        <taxon>Pseudomonadaceae</taxon>
        <taxon>Pseudomonas</taxon>
    </lineage>
</organism>
<dbReference type="Proteomes" id="UP000746535">
    <property type="component" value="Unassembled WGS sequence"/>
</dbReference>
<accession>A0ABX0YAN9</accession>
<keyword evidence="7" id="KW-1185">Reference proteome</keyword>
<evidence type="ECO:0000256" key="5">
    <source>
        <dbReference type="SAM" id="Phobius"/>
    </source>
</evidence>
<evidence type="ECO:0000313" key="6">
    <source>
        <dbReference type="EMBL" id="NJP00405.1"/>
    </source>
</evidence>
<dbReference type="EMBL" id="JAAVJI010000002">
    <property type="protein sequence ID" value="NJP00405.1"/>
    <property type="molecule type" value="Genomic_DNA"/>
</dbReference>
<protein>
    <submittedName>
        <fullName evidence="6">DUF1656 domain-containing protein</fullName>
    </submittedName>
</protein>
<comment type="caution">
    <text evidence="6">The sequence shown here is derived from an EMBL/GenBank/DDBJ whole genome shotgun (WGS) entry which is preliminary data.</text>
</comment>
<name>A0ABX0YAN9_9PSED</name>
<evidence type="ECO:0000256" key="2">
    <source>
        <dbReference type="ARBA" id="ARBA00022692"/>
    </source>
</evidence>
<keyword evidence="1" id="KW-1003">Cell membrane</keyword>
<dbReference type="RefSeq" id="WP_168082493.1">
    <property type="nucleotide sequence ID" value="NZ_JAAVJI010000002.1"/>
</dbReference>
<sequence>MPREIAFHGVYMPVLTVLLLVAIGLAWVLDRLLASLDVYRFFWHPALLRLSLFFCLFGALALTVYR</sequence>
<feature type="transmembrane region" description="Helical" evidence="5">
    <location>
        <begin position="41"/>
        <end position="65"/>
    </location>
</feature>
<gene>
    <name evidence="6" type="ORF">HBH25_05960</name>
</gene>
<evidence type="ECO:0000313" key="7">
    <source>
        <dbReference type="Proteomes" id="UP000746535"/>
    </source>
</evidence>
<evidence type="ECO:0000256" key="4">
    <source>
        <dbReference type="ARBA" id="ARBA00023136"/>
    </source>
</evidence>
<keyword evidence="2 5" id="KW-0812">Transmembrane</keyword>
<keyword evidence="4 5" id="KW-0472">Membrane</keyword>
<proteinExistence type="predicted"/>